<dbReference type="GO" id="GO:0006457">
    <property type="term" value="P:protein folding"/>
    <property type="evidence" value="ECO:0007669"/>
    <property type="project" value="UniProtKB-UniRule"/>
</dbReference>
<evidence type="ECO:0000256" key="6">
    <source>
        <dbReference type="NCBIfam" id="TIGR00293"/>
    </source>
</evidence>
<proteinExistence type="inferred from homology"/>
<evidence type="ECO:0000256" key="7">
    <source>
        <dbReference type="SAM" id="Coils"/>
    </source>
</evidence>
<feature type="coiled-coil region" evidence="7">
    <location>
        <begin position="88"/>
        <end position="129"/>
    </location>
</feature>
<keyword evidence="3 5" id="KW-0143">Chaperone</keyword>
<organism evidence="8 9">
    <name type="scientific">Infirmifilum lucidum</name>
    <dbReference type="NCBI Taxonomy" id="2776706"/>
    <lineage>
        <taxon>Archaea</taxon>
        <taxon>Thermoproteota</taxon>
        <taxon>Thermoprotei</taxon>
        <taxon>Thermofilales</taxon>
        <taxon>Thermofilaceae</taxon>
        <taxon>Infirmifilum</taxon>
    </lineage>
</organism>
<dbReference type="NCBIfam" id="TIGR00293">
    <property type="entry name" value="prefoldin subunit alpha"/>
    <property type="match status" value="1"/>
</dbReference>
<dbReference type="InterPro" id="IPR011599">
    <property type="entry name" value="PFD_alpha_archaea"/>
</dbReference>
<dbReference type="AlphaFoldDB" id="A0A7L9FEW4"/>
<evidence type="ECO:0000256" key="3">
    <source>
        <dbReference type="ARBA" id="ARBA00023186"/>
    </source>
</evidence>
<dbReference type="InParanoid" id="A0A7L9FEW4"/>
<reference evidence="8 9" key="1">
    <citation type="submission" date="2020-10" db="EMBL/GenBank/DDBJ databases">
        <title>Thermofilum lucidum 3507LT sp. nov. a novel member of Thermofilaceae family isolated from Chile hot spring, and proposal of description order Thermofilales.</title>
        <authorList>
            <person name="Zayulina K.S."/>
            <person name="Elcheninov A.G."/>
            <person name="Toshchakov S.V."/>
            <person name="Kublanov I.V."/>
        </authorList>
    </citation>
    <scope>NUCLEOTIDE SEQUENCE [LARGE SCALE GENOMIC DNA]</scope>
    <source>
        <strain evidence="8 9">3507LT</strain>
    </source>
</reference>
<comment type="similarity">
    <text evidence="5">Belongs to the prefoldin alpha subunit family.</text>
</comment>
<comment type="subunit">
    <text evidence="2 5">Heterohexamer of two alpha and four beta subunits.</text>
</comment>
<dbReference type="GO" id="GO:0005737">
    <property type="term" value="C:cytoplasm"/>
    <property type="evidence" value="ECO:0007669"/>
    <property type="project" value="UniProtKB-SubCell"/>
</dbReference>
<dbReference type="GO" id="GO:0016272">
    <property type="term" value="C:prefoldin complex"/>
    <property type="evidence" value="ECO:0007669"/>
    <property type="project" value="UniProtKB-UniRule"/>
</dbReference>
<evidence type="ECO:0000256" key="5">
    <source>
        <dbReference type="HAMAP-Rule" id="MF_00308"/>
    </source>
</evidence>
<sequence>MSTRQERSSLAEEYSLLAQLAEEMQKEITLAQNLLVEIDSTVITLKNISSLGESREVLIPISSGVYAKAVINRQDKFLVAIGSNILVEKDLNDTLEFLRQKREELQQLIDKRVNDLNKILQRLQQLQAALR</sequence>
<evidence type="ECO:0000256" key="1">
    <source>
        <dbReference type="ARBA" id="ARBA00010048"/>
    </source>
</evidence>
<dbReference type="Pfam" id="PF02996">
    <property type="entry name" value="Prefoldin"/>
    <property type="match status" value="1"/>
</dbReference>
<dbReference type="GeneID" id="59149328"/>
<dbReference type="InterPro" id="IPR004127">
    <property type="entry name" value="Prefoldin_subunit_alpha"/>
</dbReference>
<gene>
    <name evidence="5 8" type="primary">pfdA</name>
    <name evidence="8" type="ORF">IG193_05490</name>
</gene>
<dbReference type="Proteomes" id="UP000594121">
    <property type="component" value="Chromosome"/>
</dbReference>
<dbReference type="InterPro" id="IPR009053">
    <property type="entry name" value="Prefoldin"/>
</dbReference>
<dbReference type="HAMAP" id="MF_00308">
    <property type="entry name" value="PfdA"/>
    <property type="match status" value="1"/>
</dbReference>
<dbReference type="KEGG" id="thel:IG193_05490"/>
<dbReference type="CDD" id="cd23160">
    <property type="entry name" value="Prefoldin_alpha_GimC"/>
    <property type="match status" value="1"/>
</dbReference>
<comment type="subcellular location">
    <subcellularLocation>
        <location evidence="5">Cytoplasm</location>
    </subcellularLocation>
</comment>
<keyword evidence="5" id="KW-0963">Cytoplasm</keyword>
<evidence type="ECO:0000256" key="4">
    <source>
        <dbReference type="ARBA" id="ARBA00025077"/>
    </source>
</evidence>
<dbReference type="SUPFAM" id="SSF46579">
    <property type="entry name" value="Prefoldin"/>
    <property type="match status" value="1"/>
</dbReference>
<evidence type="ECO:0000313" key="8">
    <source>
        <dbReference type="EMBL" id="QOJ78227.1"/>
    </source>
</evidence>
<dbReference type="RefSeq" id="WP_192818199.1">
    <property type="nucleotide sequence ID" value="NZ_CP062310.1"/>
</dbReference>
<accession>A0A7L9FEW4</accession>
<keyword evidence="9" id="KW-1185">Reference proteome</keyword>
<name>A0A7L9FEW4_9CREN</name>
<evidence type="ECO:0000313" key="9">
    <source>
        <dbReference type="Proteomes" id="UP000594121"/>
    </source>
</evidence>
<keyword evidence="7" id="KW-0175">Coiled coil</keyword>
<comment type="function">
    <text evidence="4 5">Molecular chaperone capable of stabilizing a range of proteins. Seems to fulfill an ATP-independent, HSP70-like function in archaeal de novo protein folding.</text>
</comment>
<dbReference type="GO" id="GO:0051082">
    <property type="term" value="F:unfolded protein binding"/>
    <property type="evidence" value="ECO:0007669"/>
    <property type="project" value="UniProtKB-UniRule"/>
</dbReference>
<evidence type="ECO:0000256" key="2">
    <source>
        <dbReference type="ARBA" id="ARBA00011716"/>
    </source>
</evidence>
<dbReference type="Gene3D" id="1.10.287.370">
    <property type="match status" value="1"/>
</dbReference>
<protein>
    <recommendedName>
        <fullName evidence="5 6">Prefoldin subunit alpha</fullName>
    </recommendedName>
    <alternativeName>
        <fullName evidence="5">GimC subunit alpha</fullName>
    </alternativeName>
</protein>
<dbReference type="EMBL" id="CP062310">
    <property type="protein sequence ID" value="QOJ78227.1"/>
    <property type="molecule type" value="Genomic_DNA"/>
</dbReference>
<feature type="coiled-coil region" evidence="7">
    <location>
        <begin position="7"/>
        <end position="37"/>
    </location>
</feature>
<comment type="similarity">
    <text evidence="1">Belongs to the prefoldin subunit alpha family.</text>
</comment>